<organism evidence="2 3">
    <name type="scientific">Collybiopsis luxurians FD-317 M1</name>
    <dbReference type="NCBI Taxonomy" id="944289"/>
    <lineage>
        <taxon>Eukaryota</taxon>
        <taxon>Fungi</taxon>
        <taxon>Dikarya</taxon>
        <taxon>Basidiomycota</taxon>
        <taxon>Agaricomycotina</taxon>
        <taxon>Agaricomycetes</taxon>
        <taxon>Agaricomycetidae</taxon>
        <taxon>Agaricales</taxon>
        <taxon>Marasmiineae</taxon>
        <taxon>Omphalotaceae</taxon>
        <taxon>Collybiopsis</taxon>
        <taxon>Collybiopsis luxurians</taxon>
    </lineage>
</organism>
<feature type="compositionally biased region" description="Polar residues" evidence="1">
    <location>
        <begin position="329"/>
        <end position="338"/>
    </location>
</feature>
<feature type="region of interest" description="Disordered" evidence="1">
    <location>
        <begin position="1"/>
        <end position="96"/>
    </location>
</feature>
<gene>
    <name evidence="2" type="ORF">GYMLUDRAFT_100877</name>
</gene>
<dbReference type="OrthoDB" id="1897642at2759"/>
<reference evidence="2 3" key="1">
    <citation type="submission" date="2014-04" db="EMBL/GenBank/DDBJ databases">
        <title>Evolutionary Origins and Diversification of the Mycorrhizal Mutualists.</title>
        <authorList>
            <consortium name="DOE Joint Genome Institute"/>
            <consortium name="Mycorrhizal Genomics Consortium"/>
            <person name="Kohler A."/>
            <person name="Kuo A."/>
            <person name="Nagy L.G."/>
            <person name="Floudas D."/>
            <person name="Copeland A."/>
            <person name="Barry K.W."/>
            <person name="Cichocki N."/>
            <person name="Veneault-Fourrey C."/>
            <person name="LaButti K."/>
            <person name="Lindquist E.A."/>
            <person name="Lipzen A."/>
            <person name="Lundell T."/>
            <person name="Morin E."/>
            <person name="Murat C."/>
            <person name="Riley R."/>
            <person name="Ohm R."/>
            <person name="Sun H."/>
            <person name="Tunlid A."/>
            <person name="Henrissat B."/>
            <person name="Grigoriev I.V."/>
            <person name="Hibbett D.S."/>
            <person name="Martin F."/>
        </authorList>
    </citation>
    <scope>NUCLEOTIDE SEQUENCE [LARGE SCALE GENOMIC DNA]</scope>
    <source>
        <strain evidence="2 3">FD-317 M1</strain>
    </source>
</reference>
<dbReference type="HOGENOM" id="CLU_427613_0_0_1"/>
<proteinExistence type="predicted"/>
<evidence type="ECO:0000256" key="1">
    <source>
        <dbReference type="SAM" id="MobiDB-lite"/>
    </source>
</evidence>
<feature type="region of interest" description="Disordered" evidence="1">
    <location>
        <begin position="392"/>
        <end position="414"/>
    </location>
</feature>
<protein>
    <recommendedName>
        <fullName evidence="4">WD40 repeat-like protein</fullName>
    </recommendedName>
</protein>
<dbReference type="Proteomes" id="UP000053593">
    <property type="component" value="Unassembled WGS sequence"/>
</dbReference>
<feature type="region of interest" description="Disordered" evidence="1">
    <location>
        <begin position="323"/>
        <end position="351"/>
    </location>
</feature>
<feature type="compositionally biased region" description="Polar residues" evidence="1">
    <location>
        <begin position="141"/>
        <end position="155"/>
    </location>
</feature>
<evidence type="ECO:0008006" key="4">
    <source>
        <dbReference type="Google" id="ProtNLM"/>
    </source>
</evidence>
<name>A0A0D0C2B5_9AGAR</name>
<feature type="compositionally biased region" description="Polar residues" evidence="1">
    <location>
        <begin position="163"/>
        <end position="176"/>
    </location>
</feature>
<accession>A0A0D0C2B5</accession>
<feature type="compositionally biased region" description="Low complexity" evidence="1">
    <location>
        <begin position="339"/>
        <end position="351"/>
    </location>
</feature>
<feature type="region of interest" description="Disordered" evidence="1">
    <location>
        <begin position="211"/>
        <end position="237"/>
    </location>
</feature>
<keyword evidence="3" id="KW-1185">Reference proteome</keyword>
<evidence type="ECO:0000313" key="2">
    <source>
        <dbReference type="EMBL" id="KIK51977.1"/>
    </source>
</evidence>
<feature type="compositionally biased region" description="Low complexity" evidence="1">
    <location>
        <begin position="46"/>
        <end position="57"/>
    </location>
</feature>
<evidence type="ECO:0000313" key="3">
    <source>
        <dbReference type="Proteomes" id="UP000053593"/>
    </source>
</evidence>
<feature type="region of interest" description="Disordered" evidence="1">
    <location>
        <begin position="133"/>
        <end position="198"/>
    </location>
</feature>
<feature type="compositionally biased region" description="Polar residues" evidence="1">
    <location>
        <begin position="1"/>
        <end position="10"/>
    </location>
</feature>
<dbReference type="AlphaFoldDB" id="A0A0D0C2B5"/>
<dbReference type="EMBL" id="KN834850">
    <property type="protein sequence ID" value="KIK51977.1"/>
    <property type="molecule type" value="Genomic_DNA"/>
</dbReference>
<feature type="compositionally biased region" description="Basic and acidic residues" evidence="1">
    <location>
        <begin position="185"/>
        <end position="198"/>
    </location>
</feature>
<sequence length="640" mass="69449">MRGSLTGNRQDLSRGLDDYEEIPGLTKELRTENAKNEAAPVVHLISSSSSSGDSGSDSDSEPVLIGISRPYHRTSGTKSHQPSICEHSSPGLAAPSYNSRDLVRAIDSEDILRMTLARDITSLQKIQSTLDQALRSDRVQKTNSRRPSSSGMDTTSESEDDSTLVNRSRAPSASSESVKRRKISHDRPKQNHSGRDYSTCVDRRSSIVVDVKGRGKARATPRVLPSKSRKSFKTIPPSACTLPQARLNRSRRVLSPGSIFGIEYPLTTVSMKGDVQFIHRKDQKWFGAFSLPNSENVPYNVEDACVVDDLVVIAYNKGPHRLSTIRIPDTSSDSRPTISYSNCGSSSSSSSAATSSGIRALAAVSSFSTFKGKTAITAGEDRIIQLWSLEGTPHDSEESDSDSDDASSSNGGAATSHTISAAVSSKLGILPHKVTALAVRGTSLFSSRNKVLSVNDVHGKGWNTSSGSSRRRGASDDLANEILHIHAPLGAGNQNLVFVETDHPRTQIGLYDVRKDIRTEGEDILFGHAPNSSDSSSSRNRTIKYYKGSPDTSSETYKYVRGYSDGVVCLFDWRNTKAPVQQTSARRNSGKEIYHTIFADFSIPLPGSNKNNNRTTKGVVTFGGAELDFLDLELNTLRKS</sequence>